<feature type="compositionally biased region" description="Polar residues" evidence="1">
    <location>
        <begin position="16"/>
        <end position="27"/>
    </location>
</feature>
<comment type="caution">
    <text evidence="2">The sequence shown here is derived from an EMBL/GenBank/DDBJ whole genome shotgun (WGS) entry which is preliminary data.</text>
</comment>
<proteinExistence type="predicted"/>
<sequence>MQSESVANSIEGKIAQSKSKTLQNNRPSKILQKKANNTGLPDNLKSGIENCSVLKKV</sequence>
<reference evidence="2 3" key="1">
    <citation type="submission" date="2024-03" db="EMBL/GenBank/DDBJ databases">
        <title>Two novel species of the genus Flavobacterium exhibiting potentially degradation of complex polysaccharides.</title>
        <authorList>
            <person name="Lian X."/>
        </authorList>
    </citation>
    <scope>NUCLEOTIDE SEQUENCE [LARGE SCALE GENOMIC DNA]</scope>
    <source>
        <strain evidence="2 3">N6</strain>
    </source>
</reference>
<accession>A0ABU9NQL4</accession>
<dbReference type="Proteomes" id="UP001468798">
    <property type="component" value="Unassembled WGS sequence"/>
</dbReference>
<dbReference type="RefSeq" id="WP_342692526.1">
    <property type="nucleotide sequence ID" value="NZ_JBCGDP010000014.1"/>
</dbReference>
<feature type="region of interest" description="Disordered" evidence="1">
    <location>
        <begin position="1"/>
        <end position="46"/>
    </location>
</feature>
<organism evidence="2 3">
    <name type="scientific">Flavobacterium polysaccharolyticum</name>
    <dbReference type="NCBI Taxonomy" id="3133148"/>
    <lineage>
        <taxon>Bacteria</taxon>
        <taxon>Pseudomonadati</taxon>
        <taxon>Bacteroidota</taxon>
        <taxon>Flavobacteriia</taxon>
        <taxon>Flavobacteriales</taxon>
        <taxon>Flavobacteriaceae</taxon>
        <taxon>Flavobacterium</taxon>
    </lineage>
</organism>
<protein>
    <submittedName>
        <fullName evidence="2">Uncharacterized protein</fullName>
    </submittedName>
</protein>
<evidence type="ECO:0000313" key="3">
    <source>
        <dbReference type="Proteomes" id="UP001468798"/>
    </source>
</evidence>
<keyword evidence="3" id="KW-1185">Reference proteome</keyword>
<evidence type="ECO:0000256" key="1">
    <source>
        <dbReference type="SAM" id="MobiDB-lite"/>
    </source>
</evidence>
<dbReference type="EMBL" id="JBCGDP010000014">
    <property type="protein sequence ID" value="MEM0577633.1"/>
    <property type="molecule type" value="Genomic_DNA"/>
</dbReference>
<gene>
    <name evidence="2" type="ORF">WFZ86_14095</name>
</gene>
<name>A0ABU9NQL4_9FLAO</name>
<evidence type="ECO:0000313" key="2">
    <source>
        <dbReference type="EMBL" id="MEM0577633.1"/>
    </source>
</evidence>